<dbReference type="SUPFAM" id="SSF50978">
    <property type="entry name" value="WD40 repeat-like"/>
    <property type="match status" value="1"/>
</dbReference>
<evidence type="ECO:0008006" key="10">
    <source>
        <dbReference type="Google" id="ProtNLM"/>
    </source>
</evidence>
<dbReference type="PROSITE" id="PS50082">
    <property type="entry name" value="WD_REPEATS_2"/>
    <property type="match status" value="2"/>
</dbReference>
<feature type="compositionally biased region" description="Polar residues" evidence="7">
    <location>
        <begin position="10"/>
        <end position="20"/>
    </location>
</feature>
<comment type="caution">
    <text evidence="8">The sequence shown here is derived from an EMBL/GenBank/DDBJ whole genome shotgun (WGS) entry which is preliminary data.</text>
</comment>
<keyword evidence="3" id="KW-0677">Repeat</keyword>
<keyword evidence="2" id="KW-0479">Metal-binding</keyword>
<dbReference type="CDD" id="cd16693">
    <property type="entry name" value="mRING-H2-C3H3C2_WDR24"/>
    <property type="match status" value="1"/>
</dbReference>
<dbReference type="RefSeq" id="XP_044542791.1">
    <property type="nucleotide sequence ID" value="XM_044687613.1"/>
</dbReference>
<dbReference type="InterPro" id="IPR036322">
    <property type="entry name" value="WD40_repeat_dom_sf"/>
</dbReference>
<evidence type="ECO:0000256" key="2">
    <source>
        <dbReference type="ARBA" id="ARBA00022723"/>
    </source>
</evidence>
<gene>
    <name evidence="8" type="ORF">C9374_011906</name>
</gene>
<feature type="region of interest" description="Disordered" evidence="7">
    <location>
        <begin position="1"/>
        <end position="27"/>
    </location>
</feature>
<dbReference type="Proteomes" id="UP000816034">
    <property type="component" value="Unassembled WGS sequence"/>
</dbReference>
<dbReference type="PROSITE" id="PS00678">
    <property type="entry name" value="WD_REPEATS_1"/>
    <property type="match status" value="1"/>
</dbReference>
<protein>
    <recommendedName>
        <fullName evidence="10">Guanine nucleotide-binding protein subunit beta-like protein</fullName>
    </recommendedName>
</protein>
<dbReference type="GeneID" id="68104360"/>
<dbReference type="PANTHER" id="PTHR46200:SF1">
    <property type="entry name" value="GATOR COMPLEX PROTEIN WDR24"/>
    <property type="match status" value="1"/>
</dbReference>
<feature type="region of interest" description="Disordered" evidence="7">
    <location>
        <begin position="61"/>
        <end position="81"/>
    </location>
</feature>
<dbReference type="GO" id="GO:0061700">
    <property type="term" value="C:GATOR2 complex"/>
    <property type="evidence" value="ECO:0007669"/>
    <property type="project" value="TreeGrafter"/>
</dbReference>
<keyword evidence="9" id="KW-1185">Reference proteome</keyword>
<evidence type="ECO:0000256" key="6">
    <source>
        <dbReference type="PROSITE-ProRule" id="PRU00221"/>
    </source>
</evidence>
<keyword evidence="5" id="KW-0862">Zinc</keyword>
<dbReference type="InterPro" id="IPR037590">
    <property type="entry name" value="WDR24"/>
</dbReference>
<dbReference type="GO" id="GO:0005774">
    <property type="term" value="C:vacuolar membrane"/>
    <property type="evidence" value="ECO:0007669"/>
    <property type="project" value="TreeGrafter"/>
</dbReference>
<evidence type="ECO:0000256" key="4">
    <source>
        <dbReference type="ARBA" id="ARBA00022771"/>
    </source>
</evidence>
<dbReference type="InterPro" id="IPR019775">
    <property type="entry name" value="WD40_repeat_CS"/>
</dbReference>
<proteinExistence type="predicted"/>
<evidence type="ECO:0000256" key="1">
    <source>
        <dbReference type="ARBA" id="ARBA00022574"/>
    </source>
</evidence>
<dbReference type="GO" id="GO:0008270">
    <property type="term" value="F:zinc ion binding"/>
    <property type="evidence" value="ECO:0007669"/>
    <property type="project" value="UniProtKB-KW"/>
</dbReference>
<feature type="repeat" description="WD" evidence="6">
    <location>
        <begin position="211"/>
        <end position="244"/>
    </location>
</feature>
<reference evidence="8 9" key="1">
    <citation type="journal article" date="2018" name="BMC Genomics">
        <title>The genome of Naegleria lovaniensis, the basis for a comparative approach to unravel pathogenicity factors of the human pathogenic amoeba N. fowleri.</title>
        <authorList>
            <person name="Liechti N."/>
            <person name="Schurch N."/>
            <person name="Bruggmann R."/>
            <person name="Wittwer M."/>
        </authorList>
    </citation>
    <scope>NUCLEOTIDE SEQUENCE [LARGE SCALE GENOMIC DNA]</scope>
    <source>
        <strain evidence="8 9">ATCC 30569</strain>
    </source>
</reference>
<dbReference type="GO" id="GO:0005829">
    <property type="term" value="C:cytosol"/>
    <property type="evidence" value="ECO:0007669"/>
    <property type="project" value="TreeGrafter"/>
</dbReference>
<sequence>MNLNYFGVNRGSSSNNNTPTLGGVKLSSSQQSTSSIISNQSSHSATSSFSSTTFASSISSSSTGGLPMYHHQPSTPSADDLEQDRNEILNAEPHILCSSSINISPNPQEKKAGGSGLNALSASPDSRLIAVGGRKLFRIVRASFQEDEKKFKLDIPITIYYSGKKSMDFAVVDLKWHPTLPNVIATAPPNGKVILWNVNSSSKSGKIITRFNGHECTVNSLCWQPHQEHNLLSASVDHTVRLWDKRQGGDSVQTFNCGSVVRSIKFNPFFPNVFAAATDGGDFQVWDIRKPNLYQKKVPAHNGLILSLDWHPKKGSIIATGGRDRVLKVWDLNDTKKPLSTVQTIASIAKIAWRPGNYNSHIASCAKNEVGSTCNINLWDISSRYVPLLTFTGQRADVTDIAWMNNYPNLMMSCSKDNTFMIHSVYEAEYEKSSLPTTSLSWNINNELVSYNDEIDREQHQRYQTILQTVAKNPPSVIKQINRETEVFTFKEAHLNKTINIIKSVDQESDLFAESDVSKIKYLAENYVLFGDDTFQQKCDTNALVASNINNYKLEKLWKLVKELHTPSTKKEDKMEHDDTLLNHVNKHHSHMDDHTQNNSIFEDGDHQNSIFRYGVDHEGDESEEKYSTNSNSLDTYPSNGMLYSPLKQASEFHGDVLNLATPPTQGSLRKKAKYRELVSQDFGPPPKLKLFTGNEKKIQSNIQSFDDMERPNSLHHEEDTELMDILNEKDDLEKLYESSIQETIEYYAEMGDIQTCVALIEVLDKKHEMSGEREAQWYLSYIELLNRHKLFTCSNELINGCSNYDVHNLNKQSTSIRTSCAKCDSVLQNTDTMCKKCNSKTNICAICHLPVDGLFFWCQRCGSGGHLNHMKQWFDKYKHCPVCLTHVSKLQTLT</sequence>
<keyword evidence="4" id="KW-0863">Zinc-finger</keyword>
<evidence type="ECO:0000256" key="5">
    <source>
        <dbReference type="ARBA" id="ARBA00022833"/>
    </source>
</evidence>
<dbReference type="PROSITE" id="PS50294">
    <property type="entry name" value="WD_REPEATS_REGION"/>
    <property type="match status" value="2"/>
</dbReference>
<accession>A0AA88GDK3</accession>
<organism evidence="8 9">
    <name type="scientific">Naegleria lovaniensis</name>
    <name type="common">Amoeba</name>
    <dbReference type="NCBI Taxonomy" id="51637"/>
    <lineage>
        <taxon>Eukaryota</taxon>
        <taxon>Discoba</taxon>
        <taxon>Heterolobosea</taxon>
        <taxon>Tetramitia</taxon>
        <taxon>Eutetramitia</taxon>
        <taxon>Vahlkampfiidae</taxon>
        <taxon>Naegleria</taxon>
    </lineage>
</organism>
<evidence type="ECO:0000256" key="3">
    <source>
        <dbReference type="ARBA" id="ARBA00022737"/>
    </source>
</evidence>
<dbReference type="SMART" id="SM00320">
    <property type="entry name" value="WD40"/>
    <property type="match status" value="6"/>
</dbReference>
<dbReference type="GO" id="GO:1904263">
    <property type="term" value="P:positive regulation of TORC1 signaling"/>
    <property type="evidence" value="ECO:0007669"/>
    <property type="project" value="TreeGrafter"/>
</dbReference>
<feature type="repeat" description="WD" evidence="6">
    <location>
        <begin position="298"/>
        <end position="340"/>
    </location>
</feature>
<dbReference type="GO" id="GO:0016239">
    <property type="term" value="P:positive regulation of macroautophagy"/>
    <property type="evidence" value="ECO:0007669"/>
    <property type="project" value="TreeGrafter"/>
</dbReference>
<dbReference type="InterPro" id="IPR015943">
    <property type="entry name" value="WD40/YVTN_repeat-like_dom_sf"/>
</dbReference>
<dbReference type="AlphaFoldDB" id="A0AA88GDK3"/>
<evidence type="ECO:0000256" key="7">
    <source>
        <dbReference type="SAM" id="MobiDB-lite"/>
    </source>
</evidence>
<dbReference type="Pfam" id="PF00400">
    <property type="entry name" value="WD40"/>
    <property type="match status" value="3"/>
</dbReference>
<dbReference type="InterPro" id="IPR001680">
    <property type="entry name" value="WD40_rpt"/>
</dbReference>
<name>A0AA88GDK3_NAELO</name>
<evidence type="ECO:0000313" key="9">
    <source>
        <dbReference type="Proteomes" id="UP000816034"/>
    </source>
</evidence>
<dbReference type="PANTHER" id="PTHR46200">
    <property type="entry name" value="GATOR COMPLEX PROTEIN WDR24"/>
    <property type="match status" value="1"/>
</dbReference>
<evidence type="ECO:0000313" key="8">
    <source>
        <dbReference type="EMBL" id="KAG2373617.1"/>
    </source>
</evidence>
<dbReference type="EMBL" id="PYSW02000052">
    <property type="protein sequence ID" value="KAG2373617.1"/>
    <property type="molecule type" value="Genomic_DNA"/>
</dbReference>
<keyword evidence="1 6" id="KW-0853">WD repeat</keyword>
<dbReference type="Gene3D" id="2.130.10.10">
    <property type="entry name" value="YVTN repeat-like/Quinoprotein amine dehydrogenase"/>
    <property type="match status" value="2"/>
</dbReference>